<dbReference type="GO" id="GO:0003677">
    <property type="term" value="F:DNA binding"/>
    <property type="evidence" value="ECO:0007669"/>
    <property type="project" value="InterPro"/>
</dbReference>
<dbReference type="PANTHER" id="PTHR37299">
    <property type="entry name" value="TRANSCRIPTIONAL REGULATOR-RELATED"/>
    <property type="match status" value="1"/>
</dbReference>
<dbReference type="GO" id="GO:0000156">
    <property type="term" value="F:phosphorelay response regulator activity"/>
    <property type="evidence" value="ECO:0007669"/>
    <property type="project" value="InterPro"/>
</dbReference>
<dbReference type="PANTHER" id="PTHR37299:SF1">
    <property type="entry name" value="STAGE 0 SPORULATION PROTEIN A HOMOLOG"/>
    <property type="match status" value="1"/>
</dbReference>
<comment type="caution">
    <text evidence="2">The sequence shown here is derived from an EMBL/GenBank/DDBJ whole genome shotgun (WGS) entry which is preliminary data.</text>
</comment>
<dbReference type="Gene3D" id="2.40.50.1020">
    <property type="entry name" value="LytTr DNA-binding domain"/>
    <property type="match status" value="1"/>
</dbReference>
<dbReference type="Proteomes" id="UP000307602">
    <property type="component" value="Unassembled WGS sequence"/>
</dbReference>
<evidence type="ECO:0000313" key="3">
    <source>
        <dbReference type="Proteomes" id="UP000307602"/>
    </source>
</evidence>
<evidence type="ECO:0000259" key="1">
    <source>
        <dbReference type="PROSITE" id="PS50930"/>
    </source>
</evidence>
<feature type="domain" description="HTH LytTR-type" evidence="1">
    <location>
        <begin position="1"/>
        <end position="93"/>
    </location>
</feature>
<sequence length="95" mass="10934">MNVLDILYCEADVNYTYVHTIKSGKITSSKTLKTYENLLLENDFYRVHQSYLVNLEHVKKYTKGKLAYLILSNGSRVKVSLSNKAGFLKKLKNVD</sequence>
<dbReference type="InterPro" id="IPR007492">
    <property type="entry name" value="LytTR_DNA-bd_dom"/>
</dbReference>
<gene>
    <name evidence="2" type="ORF">EM932_14170</name>
</gene>
<reference evidence="2 3" key="1">
    <citation type="submission" date="2019-04" db="EMBL/GenBank/DDBJ databases">
        <authorList>
            <person name="Liu A."/>
        </authorList>
    </citation>
    <scope>NUCLEOTIDE SEQUENCE [LARGE SCALE GENOMIC DNA]</scope>
    <source>
        <strain evidence="2 3">RZ03</strain>
    </source>
</reference>
<protein>
    <submittedName>
        <fullName evidence="2">LytTR family transcriptional regulator</fullName>
    </submittedName>
</protein>
<keyword evidence="3" id="KW-1185">Reference proteome</keyword>
<dbReference type="PROSITE" id="PS50930">
    <property type="entry name" value="HTH_LYTTR"/>
    <property type="match status" value="1"/>
</dbReference>
<dbReference type="OrthoDB" id="1430683at2"/>
<accession>A0A4S1DUR1</accession>
<organism evidence="2 3">
    <name type="scientific">Flavivirga rizhaonensis</name>
    <dbReference type="NCBI Taxonomy" id="2559571"/>
    <lineage>
        <taxon>Bacteria</taxon>
        <taxon>Pseudomonadati</taxon>
        <taxon>Bacteroidota</taxon>
        <taxon>Flavobacteriia</taxon>
        <taxon>Flavobacteriales</taxon>
        <taxon>Flavobacteriaceae</taxon>
        <taxon>Flavivirga</taxon>
    </lineage>
</organism>
<proteinExistence type="predicted"/>
<dbReference type="RefSeq" id="WP_135877850.1">
    <property type="nucleotide sequence ID" value="NZ_SRSO01000020.1"/>
</dbReference>
<dbReference type="EMBL" id="SRSO01000020">
    <property type="protein sequence ID" value="TGV01816.1"/>
    <property type="molecule type" value="Genomic_DNA"/>
</dbReference>
<dbReference type="SMART" id="SM00850">
    <property type="entry name" value="LytTR"/>
    <property type="match status" value="1"/>
</dbReference>
<dbReference type="AlphaFoldDB" id="A0A4S1DUR1"/>
<dbReference type="InterPro" id="IPR046947">
    <property type="entry name" value="LytR-like"/>
</dbReference>
<dbReference type="Pfam" id="PF04397">
    <property type="entry name" value="LytTR"/>
    <property type="match status" value="1"/>
</dbReference>
<name>A0A4S1DUR1_9FLAO</name>
<evidence type="ECO:0000313" key="2">
    <source>
        <dbReference type="EMBL" id="TGV01816.1"/>
    </source>
</evidence>